<dbReference type="EMBL" id="UNSC01000001">
    <property type="protein sequence ID" value="SZD71254.1"/>
    <property type="molecule type" value="Genomic_DNA"/>
</dbReference>
<dbReference type="InterPro" id="IPR050092">
    <property type="entry name" value="RNase_H"/>
</dbReference>
<protein>
    <recommendedName>
        <fullName evidence="5">ribonuclease H</fullName>
        <ecNumber evidence="5">3.1.26.4</ecNumber>
    </recommendedName>
</protein>
<organism evidence="12 13">
    <name type="scientific">Candidatus Ornithobacterium hominis</name>
    <dbReference type="NCBI Taxonomy" id="2497989"/>
    <lineage>
        <taxon>Bacteria</taxon>
        <taxon>Pseudomonadati</taxon>
        <taxon>Bacteroidota</taxon>
        <taxon>Flavobacteriia</taxon>
        <taxon>Flavobacteriales</taxon>
        <taxon>Weeksellaceae</taxon>
        <taxon>Ornithobacterium</taxon>
    </lineage>
</organism>
<feature type="domain" description="RNase H type-1" evidence="11">
    <location>
        <begin position="1"/>
        <end position="139"/>
    </location>
</feature>
<dbReference type="InterPro" id="IPR002156">
    <property type="entry name" value="RNaseH_domain"/>
</dbReference>
<comment type="similarity">
    <text evidence="3">Belongs to the RNase H family.</text>
</comment>
<comment type="cofactor">
    <cofactor evidence="2">
        <name>Mg(2+)</name>
        <dbReference type="ChEBI" id="CHEBI:18420"/>
    </cofactor>
</comment>
<dbReference type="GO" id="GO:0003676">
    <property type="term" value="F:nucleic acid binding"/>
    <property type="evidence" value="ECO:0007669"/>
    <property type="project" value="InterPro"/>
</dbReference>
<dbReference type="InterPro" id="IPR012337">
    <property type="entry name" value="RNaseH-like_sf"/>
</dbReference>
<keyword evidence="13" id="KW-1185">Reference proteome</keyword>
<dbReference type="GO" id="GO:0004523">
    <property type="term" value="F:RNA-DNA hybrid ribonuclease activity"/>
    <property type="evidence" value="ECO:0007669"/>
    <property type="project" value="UniProtKB-EC"/>
</dbReference>
<proteinExistence type="inferred from homology"/>
<evidence type="ECO:0000256" key="6">
    <source>
        <dbReference type="ARBA" id="ARBA00022722"/>
    </source>
</evidence>
<evidence type="ECO:0000256" key="5">
    <source>
        <dbReference type="ARBA" id="ARBA00012180"/>
    </source>
</evidence>
<evidence type="ECO:0000256" key="4">
    <source>
        <dbReference type="ARBA" id="ARBA00011245"/>
    </source>
</evidence>
<reference evidence="12 13" key="1">
    <citation type="submission" date="2018-09" db="EMBL/GenBank/DDBJ databases">
        <authorList>
            <consortium name="Pathogen Informatics"/>
        </authorList>
    </citation>
    <scope>NUCLEOTIDE SEQUENCE [LARGE SCALE GENOMIC DNA]</scope>
    <source>
        <strain evidence="12 13">OH-22767</strain>
    </source>
</reference>
<dbReference type="PANTHER" id="PTHR10642">
    <property type="entry name" value="RIBONUCLEASE H1"/>
    <property type="match status" value="1"/>
</dbReference>
<sequence length="157" mass="18296">MKIFAYTDGSSRGNPGRGGYGVVLIAPEKRVKKEFSMGFRKTTNNRMELLAAIVALEKLKAPQQDITIFTDSKYVCNAVNKRWVFNWEKTGYKSKKNPDLWQRFLRNFRKHQVKMEWVKGHAGYHWNELADQLATQAADAEDLKIDLGYERQENFNF</sequence>
<dbReference type="OrthoDB" id="7845843at2"/>
<evidence type="ECO:0000256" key="10">
    <source>
        <dbReference type="ARBA" id="ARBA00022842"/>
    </source>
</evidence>
<evidence type="ECO:0000256" key="7">
    <source>
        <dbReference type="ARBA" id="ARBA00022723"/>
    </source>
</evidence>
<evidence type="ECO:0000256" key="1">
    <source>
        <dbReference type="ARBA" id="ARBA00000077"/>
    </source>
</evidence>
<evidence type="ECO:0000256" key="9">
    <source>
        <dbReference type="ARBA" id="ARBA00022801"/>
    </source>
</evidence>
<dbReference type="RefSeq" id="WP_119057294.1">
    <property type="nucleotide sequence ID" value="NZ_UNSC01000001.1"/>
</dbReference>
<name>A0A383TUD1_9FLAO</name>
<dbReference type="PROSITE" id="PS50879">
    <property type="entry name" value="RNASE_H_1"/>
    <property type="match status" value="1"/>
</dbReference>
<dbReference type="CDD" id="cd09278">
    <property type="entry name" value="RNase_HI_prokaryote_like"/>
    <property type="match status" value="1"/>
</dbReference>
<dbReference type="Pfam" id="PF00075">
    <property type="entry name" value="RNase_H"/>
    <property type="match status" value="1"/>
</dbReference>
<keyword evidence="9 12" id="KW-0378">Hydrolase</keyword>
<evidence type="ECO:0000313" key="12">
    <source>
        <dbReference type="EMBL" id="SZD71254.1"/>
    </source>
</evidence>
<comment type="catalytic activity">
    <reaction evidence="1">
        <text>Endonucleolytic cleavage to 5'-phosphomonoester.</text>
        <dbReference type="EC" id="3.1.26.4"/>
    </reaction>
</comment>
<keyword evidence="7" id="KW-0479">Metal-binding</keyword>
<evidence type="ECO:0000256" key="3">
    <source>
        <dbReference type="ARBA" id="ARBA00005300"/>
    </source>
</evidence>
<dbReference type="InterPro" id="IPR022892">
    <property type="entry name" value="RNaseHI"/>
</dbReference>
<keyword evidence="8" id="KW-0255">Endonuclease</keyword>
<evidence type="ECO:0000256" key="2">
    <source>
        <dbReference type="ARBA" id="ARBA00001946"/>
    </source>
</evidence>
<dbReference type="GO" id="GO:0043137">
    <property type="term" value="P:DNA replication, removal of RNA primer"/>
    <property type="evidence" value="ECO:0007669"/>
    <property type="project" value="TreeGrafter"/>
</dbReference>
<dbReference type="InterPro" id="IPR036397">
    <property type="entry name" value="RNaseH_sf"/>
</dbReference>
<evidence type="ECO:0000313" key="13">
    <source>
        <dbReference type="Proteomes" id="UP000262142"/>
    </source>
</evidence>
<dbReference type="SUPFAM" id="SSF53098">
    <property type="entry name" value="Ribonuclease H-like"/>
    <property type="match status" value="1"/>
</dbReference>
<dbReference type="Gene3D" id="3.30.420.10">
    <property type="entry name" value="Ribonuclease H-like superfamily/Ribonuclease H"/>
    <property type="match status" value="1"/>
</dbReference>
<dbReference type="PANTHER" id="PTHR10642:SF26">
    <property type="entry name" value="RIBONUCLEASE H1"/>
    <property type="match status" value="1"/>
</dbReference>
<keyword evidence="6" id="KW-0540">Nuclease</keyword>
<dbReference type="NCBIfam" id="NF001236">
    <property type="entry name" value="PRK00203.1"/>
    <property type="match status" value="1"/>
</dbReference>
<gene>
    <name evidence="12" type="primary">rnhA</name>
    <name evidence="12" type="ORF">SAMEA104719789_00350</name>
</gene>
<evidence type="ECO:0000256" key="8">
    <source>
        <dbReference type="ARBA" id="ARBA00022759"/>
    </source>
</evidence>
<dbReference type="Proteomes" id="UP000262142">
    <property type="component" value="Unassembled WGS sequence"/>
</dbReference>
<keyword evidence="10" id="KW-0460">Magnesium</keyword>
<accession>A0A383TUD1</accession>
<dbReference type="GO" id="GO:0046872">
    <property type="term" value="F:metal ion binding"/>
    <property type="evidence" value="ECO:0007669"/>
    <property type="project" value="UniProtKB-KW"/>
</dbReference>
<dbReference type="EC" id="3.1.26.4" evidence="5"/>
<dbReference type="AlphaFoldDB" id="A0A383TUD1"/>
<comment type="subunit">
    <text evidence="4">Monomer.</text>
</comment>
<evidence type="ECO:0000259" key="11">
    <source>
        <dbReference type="PROSITE" id="PS50879"/>
    </source>
</evidence>